<gene>
    <name evidence="2" type="ORF">SDC9_157215</name>
</gene>
<dbReference type="EMBL" id="VSSQ01056057">
    <property type="protein sequence ID" value="MPN09922.1"/>
    <property type="molecule type" value="Genomic_DNA"/>
</dbReference>
<protein>
    <submittedName>
        <fullName evidence="2">Uncharacterized protein</fullName>
    </submittedName>
</protein>
<dbReference type="Pfam" id="PF19511">
    <property type="entry name" value="TrbL_5"/>
    <property type="match status" value="1"/>
</dbReference>
<dbReference type="AlphaFoldDB" id="A0A645F8P4"/>
<feature type="transmembrane region" description="Helical" evidence="1">
    <location>
        <begin position="20"/>
        <end position="40"/>
    </location>
</feature>
<evidence type="ECO:0000256" key="1">
    <source>
        <dbReference type="SAM" id="Phobius"/>
    </source>
</evidence>
<keyword evidence="1" id="KW-1133">Transmembrane helix</keyword>
<name>A0A645F8P4_9ZZZZ</name>
<sequence>MQMGNMGADLLEMNWVQSIVLFFSYLAWVLYCVGLVVAVFECGGIKYLSSIQKSLKEQGFSVKQADKEDIKRSSLCSAKMHFIIN</sequence>
<evidence type="ECO:0000313" key="2">
    <source>
        <dbReference type="EMBL" id="MPN09922.1"/>
    </source>
</evidence>
<reference evidence="2" key="1">
    <citation type="submission" date="2019-08" db="EMBL/GenBank/DDBJ databases">
        <authorList>
            <person name="Kucharzyk K."/>
            <person name="Murdoch R.W."/>
            <person name="Higgins S."/>
            <person name="Loffler F."/>
        </authorList>
    </citation>
    <scope>NUCLEOTIDE SEQUENCE</scope>
</reference>
<comment type="caution">
    <text evidence="2">The sequence shown here is derived from an EMBL/GenBank/DDBJ whole genome shotgun (WGS) entry which is preliminary data.</text>
</comment>
<proteinExistence type="predicted"/>
<accession>A0A645F8P4</accession>
<organism evidence="2">
    <name type="scientific">bioreactor metagenome</name>
    <dbReference type="NCBI Taxonomy" id="1076179"/>
    <lineage>
        <taxon>unclassified sequences</taxon>
        <taxon>metagenomes</taxon>
        <taxon>ecological metagenomes</taxon>
    </lineage>
</organism>
<keyword evidence="1" id="KW-0472">Membrane</keyword>
<dbReference type="InterPro" id="IPR046108">
    <property type="entry name" value="TrbL_5"/>
</dbReference>
<keyword evidence="1" id="KW-0812">Transmembrane</keyword>